<dbReference type="InterPro" id="IPR002492">
    <property type="entry name" value="Transposase_Tc1-like"/>
</dbReference>
<sequence length="260" mass="30371">MKSGFARRRLELQKVKGTVSRARSSSCNNALQNRFLRLRTLRQRFVTTRSLQFQLEDVYNVRISCETVRQRLKENNLINRIPARELASTVAHCRAHLEFARNRVHCVFMCTDVRTNGMHNATCEKRRYSLMVWGDICLTGRTDLMVLNNGITSAHRYIVDVLQNHVPVAPNSGRLSRGSWNQRYGMISEESNFNPIENVWDLFGRCLWNFPNQPNILQELEQSHVEIWNELDENTLRPFILSMDRRCQAVIRKRGGNTSY</sequence>
<dbReference type="AlphaFoldDB" id="A0A8K0CL18"/>
<keyword evidence="3" id="KW-1185">Reference proteome</keyword>
<dbReference type="GO" id="GO:0006313">
    <property type="term" value="P:DNA transposition"/>
    <property type="evidence" value="ECO:0007669"/>
    <property type="project" value="InterPro"/>
</dbReference>
<proteinExistence type="predicted"/>
<protein>
    <recommendedName>
        <fullName evidence="1">Transposase Tc1-like domain-containing protein</fullName>
    </recommendedName>
</protein>
<accession>A0A8K0CL18</accession>
<reference evidence="2" key="1">
    <citation type="submission" date="2019-08" db="EMBL/GenBank/DDBJ databases">
        <title>The genome of the North American firefly Photinus pyralis.</title>
        <authorList>
            <consortium name="Photinus pyralis genome working group"/>
            <person name="Fallon T.R."/>
            <person name="Sander Lower S.E."/>
            <person name="Weng J.-K."/>
        </authorList>
    </citation>
    <scope>NUCLEOTIDE SEQUENCE</scope>
    <source>
        <strain evidence="2">TRF0915ILg1</strain>
        <tissue evidence="2">Whole body</tissue>
    </source>
</reference>
<dbReference type="Gene3D" id="3.30.420.10">
    <property type="entry name" value="Ribonuclease H-like superfamily/Ribonuclease H"/>
    <property type="match status" value="1"/>
</dbReference>
<feature type="domain" description="Transposase Tc1-like" evidence="1">
    <location>
        <begin position="42"/>
        <end position="104"/>
    </location>
</feature>
<name>A0A8K0CL18_IGNLU</name>
<dbReference type="InterPro" id="IPR036397">
    <property type="entry name" value="RNaseH_sf"/>
</dbReference>
<dbReference type="GO" id="GO:0015074">
    <property type="term" value="P:DNA integration"/>
    <property type="evidence" value="ECO:0007669"/>
    <property type="project" value="InterPro"/>
</dbReference>
<organism evidence="2 3">
    <name type="scientific">Ignelater luminosus</name>
    <name type="common">Cucubano</name>
    <name type="synonym">Pyrophorus luminosus</name>
    <dbReference type="NCBI Taxonomy" id="2038154"/>
    <lineage>
        <taxon>Eukaryota</taxon>
        <taxon>Metazoa</taxon>
        <taxon>Ecdysozoa</taxon>
        <taxon>Arthropoda</taxon>
        <taxon>Hexapoda</taxon>
        <taxon>Insecta</taxon>
        <taxon>Pterygota</taxon>
        <taxon>Neoptera</taxon>
        <taxon>Endopterygota</taxon>
        <taxon>Coleoptera</taxon>
        <taxon>Polyphaga</taxon>
        <taxon>Elateriformia</taxon>
        <taxon>Elateroidea</taxon>
        <taxon>Elateridae</taxon>
        <taxon>Agrypninae</taxon>
        <taxon>Pyrophorini</taxon>
        <taxon>Ignelater</taxon>
    </lineage>
</organism>
<dbReference type="GO" id="GO:0003677">
    <property type="term" value="F:DNA binding"/>
    <property type="evidence" value="ECO:0007669"/>
    <property type="project" value="InterPro"/>
</dbReference>
<evidence type="ECO:0000313" key="2">
    <source>
        <dbReference type="EMBL" id="KAF2888349.1"/>
    </source>
</evidence>
<evidence type="ECO:0000259" key="1">
    <source>
        <dbReference type="Pfam" id="PF01498"/>
    </source>
</evidence>
<evidence type="ECO:0000313" key="3">
    <source>
        <dbReference type="Proteomes" id="UP000801492"/>
    </source>
</evidence>
<dbReference type="Pfam" id="PF01498">
    <property type="entry name" value="HTH_Tnp_Tc3_2"/>
    <property type="match status" value="1"/>
</dbReference>
<gene>
    <name evidence="2" type="ORF">ILUMI_17824</name>
</gene>
<comment type="caution">
    <text evidence="2">The sequence shown here is derived from an EMBL/GenBank/DDBJ whole genome shotgun (WGS) entry which is preliminary data.</text>
</comment>
<dbReference type="Proteomes" id="UP000801492">
    <property type="component" value="Unassembled WGS sequence"/>
</dbReference>
<dbReference type="EMBL" id="VTPC01078104">
    <property type="protein sequence ID" value="KAF2888349.1"/>
    <property type="molecule type" value="Genomic_DNA"/>
</dbReference>
<dbReference type="OrthoDB" id="25402at2759"/>